<feature type="domain" description="Amine oxidase" evidence="1">
    <location>
        <begin position="37"/>
        <end position="273"/>
    </location>
</feature>
<dbReference type="Proteomes" id="UP000448943">
    <property type="component" value="Unassembled WGS sequence"/>
</dbReference>
<dbReference type="PANTHER" id="PTHR42923">
    <property type="entry name" value="PROTOPORPHYRINOGEN OXIDASE"/>
    <property type="match status" value="1"/>
</dbReference>
<evidence type="ECO:0000259" key="1">
    <source>
        <dbReference type="Pfam" id="PF01593"/>
    </source>
</evidence>
<dbReference type="Gene3D" id="3.90.660.50">
    <property type="match status" value="1"/>
</dbReference>
<comment type="caution">
    <text evidence="2">The sequence shown here is derived from an EMBL/GenBank/DDBJ whole genome shotgun (WGS) entry which is preliminary data.</text>
</comment>
<dbReference type="Pfam" id="PF01593">
    <property type="entry name" value="Amino_oxidase"/>
    <property type="match status" value="1"/>
</dbReference>
<name>A0A6N9Q3C5_9BACL</name>
<dbReference type="InterPro" id="IPR050464">
    <property type="entry name" value="Zeta_carotene_desat/Oxidored"/>
</dbReference>
<accession>A0A6N9Q3C5</accession>
<dbReference type="InterPro" id="IPR036188">
    <property type="entry name" value="FAD/NAD-bd_sf"/>
</dbReference>
<dbReference type="InterPro" id="IPR002937">
    <property type="entry name" value="Amino_oxidase"/>
</dbReference>
<dbReference type="AlphaFoldDB" id="A0A6N9Q3C5"/>
<dbReference type="SUPFAM" id="SSF51905">
    <property type="entry name" value="FAD/NAD(P)-binding domain"/>
    <property type="match status" value="1"/>
</dbReference>
<evidence type="ECO:0000313" key="3">
    <source>
        <dbReference type="Proteomes" id="UP000448943"/>
    </source>
</evidence>
<evidence type="ECO:0000313" key="2">
    <source>
        <dbReference type="EMBL" id="NBI29298.1"/>
    </source>
</evidence>
<dbReference type="GO" id="GO:0016491">
    <property type="term" value="F:oxidoreductase activity"/>
    <property type="evidence" value="ECO:0007669"/>
    <property type="project" value="InterPro"/>
</dbReference>
<keyword evidence="3" id="KW-1185">Reference proteome</keyword>
<protein>
    <submittedName>
        <fullName evidence="2">FAD-dependent oxidoreductase</fullName>
    </submittedName>
</protein>
<sequence length="453" mass="50162">MSQNILTPRYVSKTKRRVILMTENLQKWDVIIIGGGIAGLTASVILSKANKKVLILEKAKQIGGRATTIEKAGGLLNLGPHAIYPNGPGVKILEELNIKLNGGSPVSKGTLLYENKTYPLTLSPVALLTSKLLKWKEKREFIKLVSGLNKINTKFIQNISLYDWVEAHIIEEKVKKLFYMLCRLSSYCNDPKRSSAGIIIEQVKLGLTGVRYLDGGWQTLVDQLKQQALSHGVTIKENHHIIELLGTHPNITLIDSLDVTFTTEHVISTSTPANTLSMIKSEQMSSTLKQYRDLCIPVKGAFWDIVLKKTTNLNVKFALGLDEPLYYSNQSAVANLVTEPNLHIIHLGKYLSTDEKLDPKKNHKQLKNFLSVIEPDWEKEVVFQRFLPSLTVCNAMPSTNMPKINTEISEIPGLYVAGDWVTTNGLLADASITSAKAAADAILEEASSLTYTG</sequence>
<dbReference type="PANTHER" id="PTHR42923:SF3">
    <property type="entry name" value="PROTOPORPHYRINOGEN OXIDASE"/>
    <property type="match status" value="1"/>
</dbReference>
<proteinExistence type="predicted"/>
<organism evidence="2 3">
    <name type="scientific">Chengkuizengella marina</name>
    <dbReference type="NCBI Taxonomy" id="2507566"/>
    <lineage>
        <taxon>Bacteria</taxon>
        <taxon>Bacillati</taxon>
        <taxon>Bacillota</taxon>
        <taxon>Bacilli</taxon>
        <taxon>Bacillales</taxon>
        <taxon>Paenibacillaceae</taxon>
        <taxon>Chengkuizengella</taxon>
    </lineage>
</organism>
<dbReference type="Gene3D" id="3.50.50.60">
    <property type="entry name" value="FAD/NAD(P)-binding domain"/>
    <property type="match status" value="1"/>
</dbReference>
<dbReference type="EMBL" id="SIJB01000023">
    <property type="protein sequence ID" value="NBI29298.1"/>
    <property type="molecule type" value="Genomic_DNA"/>
</dbReference>
<gene>
    <name evidence="2" type="ORF">ERL59_10035</name>
</gene>
<reference evidence="2 3" key="1">
    <citation type="submission" date="2019-01" db="EMBL/GenBank/DDBJ databases">
        <title>Chengkuizengella sp. nov., isolated from deep-sea sediment of East Pacific Ocean.</title>
        <authorList>
            <person name="Yang J."/>
            <person name="Lai Q."/>
            <person name="Shao Z."/>
        </authorList>
    </citation>
    <scope>NUCLEOTIDE SEQUENCE [LARGE SCALE GENOMIC DNA]</scope>
    <source>
        <strain evidence="2 3">YPA3-1-1</strain>
    </source>
</reference>